<accession>A0ACB9RR75</accession>
<evidence type="ECO:0000313" key="1">
    <source>
        <dbReference type="EMBL" id="KAI4380957.1"/>
    </source>
</evidence>
<sequence length="141" mass="16004">MLSGRYREGLGAGLVNLETGATLWISRSLTAVLVVKLHGSRVLAFCRCRNTSILAIDIRQRPASMRQTFQRFPFPSTNPVPVNDSRPRTQWFKVKGTLPPDWMERMSRSIASLVSLWEARPVLPSELHGQIDQSLPSLRRY</sequence>
<gene>
    <name evidence="1" type="ORF">MLD38_007083</name>
</gene>
<protein>
    <submittedName>
        <fullName evidence="1">Uncharacterized protein</fullName>
    </submittedName>
</protein>
<organism evidence="1 2">
    <name type="scientific">Melastoma candidum</name>
    <dbReference type="NCBI Taxonomy" id="119954"/>
    <lineage>
        <taxon>Eukaryota</taxon>
        <taxon>Viridiplantae</taxon>
        <taxon>Streptophyta</taxon>
        <taxon>Embryophyta</taxon>
        <taxon>Tracheophyta</taxon>
        <taxon>Spermatophyta</taxon>
        <taxon>Magnoliopsida</taxon>
        <taxon>eudicotyledons</taxon>
        <taxon>Gunneridae</taxon>
        <taxon>Pentapetalae</taxon>
        <taxon>rosids</taxon>
        <taxon>malvids</taxon>
        <taxon>Myrtales</taxon>
        <taxon>Melastomataceae</taxon>
        <taxon>Melastomatoideae</taxon>
        <taxon>Melastomateae</taxon>
        <taxon>Melastoma</taxon>
    </lineage>
</organism>
<reference evidence="2" key="1">
    <citation type="journal article" date="2023" name="Front. Plant Sci.">
        <title>Chromosomal-level genome assembly of Melastoma candidum provides insights into trichome evolution.</title>
        <authorList>
            <person name="Zhong Y."/>
            <person name="Wu W."/>
            <person name="Sun C."/>
            <person name="Zou P."/>
            <person name="Liu Y."/>
            <person name="Dai S."/>
            <person name="Zhou R."/>
        </authorList>
    </citation>
    <scope>NUCLEOTIDE SEQUENCE [LARGE SCALE GENOMIC DNA]</scope>
</reference>
<name>A0ACB9RR75_9MYRT</name>
<comment type="caution">
    <text evidence="1">The sequence shown here is derived from an EMBL/GenBank/DDBJ whole genome shotgun (WGS) entry which is preliminary data.</text>
</comment>
<dbReference type="EMBL" id="CM042882">
    <property type="protein sequence ID" value="KAI4380957.1"/>
    <property type="molecule type" value="Genomic_DNA"/>
</dbReference>
<evidence type="ECO:0000313" key="2">
    <source>
        <dbReference type="Proteomes" id="UP001057402"/>
    </source>
</evidence>
<keyword evidence="2" id="KW-1185">Reference proteome</keyword>
<dbReference type="Proteomes" id="UP001057402">
    <property type="component" value="Chromosome 3"/>
</dbReference>
<proteinExistence type="predicted"/>